<dbReference type="PANTHER" id="PTHR11242:SF0">
    <property type="entry name" value="TPR_REGION DOMAIN-CONTAINING PROTEIN"/>
    <property type="match status" value="1"/>
</dbReference>
<feature type="compositionally biased region" description="Basic and acidic residues" evidence="3">
    <location>
        <begin position="152"/>
        <end position="163"/>
    </location>
</feature>
<evidence type="ECO:0000256" key="2">
    <source>
        <dbReference type="ARBA" id="ARBA00022803"/>
    </source>
</evidence>
<name>A0A9Q1KX18_9CARY</name>
<evidence type="ECO:0000256" key="3">
    <source>
        <dbReference type="SAM" id="MobiDB-lite"/>
    </source>
</evidence>
<reference evidence="4" key="1">
    <citation type="submission" date="2022-04" db="EMBL/GenBank/DDBJ databases">
        <title>Carnegiea gigantea Genome sequencing and assembly v2.</title>
        <authorList>
            <person name="Copetti D."/>
            <person name="Sanderson M.J."/>
            <person name="Burquez A."/>
            <person name="Wojciechowski M.F."/>
        </authorList>
    </citation>
    <scope>NUCLEOTIDE SEQUENCE</scope>
    <source>
        <strain evidence="4">SGP5-SGP5p</strain>
        <tissue evidence="4">Aerial part</tissue>
    </source>
</reference>
<evidence type="ECO:0008006" key="6">
    <source>
        <dbReference type="Google" id="ProtNLM"/>
    </source>
</evidence>
<evidence type="ECO:0000256" key="1">
    <source>
        <dbReference type="ARBA" id="ARBA00022737"/>
    </source>
</evidence>
<dbReference type="PANTHER" id="PTHR11242">
    <property type="entry name" value="ARYL HYDROCARBON RECEPTOR INTERACTING PROTEIN RELATED"/>
    <property type="match status" value="1"/>
</dbReference>
<comment type="caution">
    <text evidence="4">The sequence shown here is derived from an EMBL/GenBank/DDBJ whole genome shotgun (WGS) entry which is preliminary data.</text>
</comment>
<keyword evidence="5" id="KW-1185">Reference proteome</keyword>
<gene>
    <name evidence="4" type="ORF">Cgig2_004853</name>
</gene>
<feature type="region of interest" description="Disordered" evidence="3">
    <location>
        <begin position="152"/>
        <end position="201"/>
    </location>
</feature>
<organism evidence="4 5">
    <name type="scientific">Carnegiea gigantea</name>
    <dbReference type="NCBI Taxonomy" id="171969"/>
    <lineage>
        <taxon>Eukaryota</taxon>
        <taxon>Viridiplantae</taxon>
        <taxon>Streptophyta</taxon>
        <taxon>Embryophyta</taxon>
        <taxon>Tracheophyta</taxon>
        <taxon>Spermatophyta</taxon>
        <taxon>Magnoliopsida</taxon>
        <taxon>eudicotyledons</taxon>
        <taxon>Gunneridae</taxon>
        <taxon>Pentapetalae</taxon>
        <taxon>Caryophyllales</taxon>
        <taxon>Cactineae</taxon>
        <taxon>Cactaceae</taxon>
        <taxon>Cactoideae</taxon>
        <taxon>Echinocereeae</taxon>
        <taxon>Carnegiea</taxon>
    </lineage>
</organism>
<keyword evidence="2" id="KW-0802">TPR repeat</keyword>
<dbReference type="EMBL" id="JAKOGI010000016">
    <property type="protein sequence ID" value="KAJ8450396.1"/>
    <property type="molecule type" value="Genomic_DNA"/>
</dbReference>
<sequence length="201" mass="22667">MVMEDLAIAINLNIAVCWLKLKEFELAKRQCDVVMNLDCSNVNARFRRAEALVNMGLKEDAYQDLLVALRFDPNNEEIKQELRRVQEMCNASNKKELFKEFEPAVNNIAESTSKEVAQADFDPLNLSDSSMFQASSMKSLVLNWDTSSPQLEETKSHLEENNSSKRTRMTVGELDKVDELSMGGCSSIGSNMDLDEQSINS</sequence>
<accession>A0A9Q1KX18</accession>
<proteinExistence type="predicted"/>
<dbReference type="SUPFAM" id="SSF48452">
    <property type="entry name" value="TPR-like"/>
    <property type="match status" value="1"/>
</dbReference>
<dbReference type="AlphaFoldDB" id="A0A9Q1KX18"/>
<evidence type="ECO:0000313" key="5">
    <source>
        <dbReference type="Proteomes" id="UP001153076"/>
    </source>
</evidence>
<keyword evidence="1" id="KW-0677">Repeat</keyword>
<dbReference type="Gene3D" id="1.25.40.10">
    <property type="entry name" value="Tetratricopeptide repeat domain"/>
    <property type="match status" value="1"/>
</dbReference>
<dbReference type="Proteomes" id="UP001153076">
    <property type="component" value="Unassembled WGS sequence"/>
</dbReference>
<dbReference type="InterPro" id="IPR039663">
    <property type="entry name" value="AIP/AIPL1/TTC9"/>
</dbReference>
<dbReference type="OrthoDB" id="433738at2759"/>
<protein>
    <recommendedName>
        <fullName evidence="6">Tetratricopeptide repeat protein</fullName>
    </recommendedName>
</protein>
<evidence type="ECO:0000313" key="4">
    <source>
        <dbReference type="EMBL" id="KAJ8450396.1"/>
    </source>
</evidence>
<dbReference type="InterPro" id="IPR011990">
    <property type="entry name" value="TPR-like_helical_dom_sf"/>
</dbReference>